<evidence type="ECO:0000259" key="1">
    <source>
        <dbReference type="Pfam" id="PF00561"/>
    </source>
</evidence>
<dbReference type="EMBL" id="BSNF01000001">
    <property type="protein sequence ID" value="GLQ05296.1"/>
    <property type="molecule type" value="Genomic_DNA"/>
</dbReference>
<gene>
    <name evidence="2" type="ORF">GCM10007924_05170</name>
</gene>
<feature type="domain" description="AB hydrolase-1" evidence="1">
    <location>
        <begin position="185"/>
        <end position="390"/>
    </location>
</feature>
<dbReference type="InterPro" id="IPR000073">
    <property type="entry name" value="AB_hydrolase_1"/>
</dbReference>
<dbReference type="InterPro" id="IPR051321">
    <property type="entry name" value="PHA/PHB_synthase"/>
</dbReference>
<evidence type="ECO:0000313" key="3">
    <source>
        <dbReference type="Proteomes" id="UP001161409"/>
    </source>
</evidence>
<dbReference type="SUPFAM" id="SSF53474">
    <property type="entry name" value="alpha/beta-Hydrolases"/>
    <property type="match status" value="1"/>
</dbReference>
<sequence>MTSGEASVRQRTGPRPLGLHLGLAQATLASSLAALVPVREGHFPWMADLAEDADRLRQDMAGFAVEDLLTEIGQHGHQQIGGMLRGIQKYHAHPYRRTERDVPVLWSEGGSRLLDYGTEDQPDTGPVALIIPSLINRSYILDLFPGRSFVDALAAQGIRPLLMDWGEVTDVERDYGLDEYVLNKLEPAAEAVFEACPSAPVHLVGYCMGGTLAMALATRMQARFASFVALAAPWNFHEGLSQAGRLFLGERQVWERVLGAFGELPVDMLQAFFASLDPSVVLQKFSLFDRMDPDSLRAQEFVALEDWLNDGVPLAAKVAEQCFREWYGSNLPYGGAWRIGGKIVSPEILEIPSMIAVPKSDKIVPPGSALGLAGQIPGARIIYPPSGHIGMVASRHAQDGLWRDVIRWVTQ</sequence>
<dbReference type="Gene3D" id="3.40.50.1820">
    <property type="entry name" value="alpha/beta hydrolase"/>
    <property type="match status" value="1"/>
</dbReference>
<accession>A0ABQ5U0X3</accession>
<dbReference type="Pfam" id="PF00561">
    <property type="entry name" value="Abhydrolase_1"/>
    <property type="match status" value="1"/>
</dbReference>
<dbReference type="InterPro" id="IPR029058">
    <property type="entry name" value="AB_hydrolase_fold"/>
</dbReference>
<comment type="caution">
    <text evidence="2">The sequence shown here is derived from an EMBL/GenBank/DDBJ whole genome shotgun (WGS) entry which is preliminary data.</text>
</comment>
<evidence type="ECO:0000313" key="2">
    <source>
        <dbReference type="EMBL" id="GLQ05296.1"/>
    </source>
</evidence>
<dbReference type="Proteomes" id="UP001161409">
    <property type="component" value="Unassembled WGS sequence"/>
</dbReference>
<dbReference type="GO" id="GO:0016787">
    <property type="term" value="F:hydrolase activity"/>
    <property type="evidence" value="ECO:0007669"/>
    <property type="project" value="UniProtKB-KW"/>
</dbReference>
<dbReference type="PANTHER" id="PTHR36837:SF2">
    <property type="entry name" value="POLY(3-HYDROXYALKANOATE) POLYMERASE SUBUNIT PHAC"/>
    <property type="match status" value="1"/>
</dbReference>
<dbReference type="RefSeq" id="WP_206374225.1">
    <property type="nucleotide sequence ID" value="NZ_BSNF01000001.1"/>
</dbReference>
<keyword evidence="2" id="KW-0378">Hydrolase</keyword>
<keyword evidence="3" id="KW-1185">Reference proteome</keyword>
<organism evidence="2 3">
    <name type="scientific">Sneathiella chinensis</name>
    <dbReference type="NCBI Taxonomy" id="349750"/>
    <lineage>
        <taxon>Bacteria</taxon>
        <taxon>Pseudomonadati</taxon>
        <taxon>Pseudomonadota</taxon>
        <taxon>Alphaproteobacteria</taxon>
        <taxon>Sneathiellales</taxon>
        <taxon>Sneathiellaceae</taxon>
        <taxon>Sneathiella</taxon>
    </lineage>
</organism>
<name>A0ABQ5U0X3_9PROT</name>
<reference evidence="2" key="2">
    <citation type="submission" date="2023-01" db="EMBL/GenBank/DDBJ databases">
        <title>Draft genome sequence of Sneathiella chinensis strain NBRC 103408.</title>
        <authorList>
            <person name="Sun Q."/>
            <person name="Mori K."/>
        </authorList>
    </citation>
    <scope>NUCLEOTIDE SEQUENCE</scope>
    <source>
        <strain evidence="2">NBRC 103408</strain>
    </source>
</reference>
<reference evidence="2" key="1">
    <citation type="journal article" date="2014" name="Int. J. Syst. Evol. Microbiol.">
        <title>Complete genome of a new Firmicutes species belonging to the dominant human colonic microbiota ('Ruminococcus bicirculans') reveals two chromosomes and a selective capacity to utilize plant glucans.</title>
        <authorList>
            <consortium name="NISC Comparative Sequencing Program"/>
            <person name="Wegmann U."/>
            <person name="Louis P."/>
            <person name="Goesmann A."/>
            <person name="Henrissat B."/>
            <person name="Duncan S.H."/>
            <person name="Flint H.J."/>
        </authorList>
    </citation>
    <scope>NUCLEOTIDE SEQUENCE</scope>
    <source>
        <strain evidence="2">NBRC 103408</strain>
    </source>
</reference>
<dbReference type="PANTHER" id="PTHR36837">
    <property type="entry name" value="POLY(3-HYDROXYALKANOATE) POLYMERASE SUBUNIT PHAC"/>
    <property type="match status" value="1"/>
</dbReference>
<protein>
    <submittedName>
        <fullName evidence="2">Alpha/beta hydrolase</fullName>
    </submittedName>
</protein>
<proteinExistence type="predicted"/>